<feature type="transmembrane region" description="Helical" evidence="6">
    <location>
        <begin position="21"/>
        <end position="41"/>
    </location>
</feature>
<reference evidence="8 9" key="1">
    <citation type="journal article" date="2015" name="Int. J. Syst. Evol. Microbiol.">
        <title>Sporolactobacillus shoreae sp. nov. and Sporolactobacillus spathodeae sp. nov., two spore-forming lactic acid bacteria isolated from tree barks in Thailand.</title>
        <authorList>
            <person name="Thamacharoensuk T."/>
            <person name="Kitahara M."/>
            <person name="Ohkuma M."/>
            <person name="Thongchul N."/>
            <person name="Tanasupawat S."/>
        </authorList>
    </citation>
    <scope>NUCLEOTIDE SEQUENCE [LARGE SCALE GENOMIC DNA]</scope>
    <source>
        <strain evidence="8 9">BK92</strain>
    </source>
</reference>
<dbReference type="InterPro" id="IPR015867">
    <property type="entry name" value="N-reg_PII/ATP_PRibTrfase_C"/>
</dbReference>
<feature type="domain" description="DUF2179" evidence="7">
    <location>
        <begin position="237"/>
        <end position="291"/>
    </location>
</feature>
<protein>
    <submittedName>
        <fullName evidence="8">YitT family protein</fullName>
    </submittedName>
</protein>
<evidence type="ECO:0000256" key="1">
    <source>
        <dbReference type="ARBA" id="ARBA00004651"/>
    </source>
</evidence>
<proteinExistence type="predicted"/>
<evidence type="ECO:0000313" key="9">
    <source>
        <dbReference type="Proteomes" id="UP000298347"/>
    </source>
</evidence>
<evidence type="ECO:0000313" key="8">
    <source>
        <dbReference type="EMBL" id="TGA97392.1"/>
    </source>
</evidence>
<dbReference type="Gene3D" id="3.30.70.120">
    <property type="match status" value="1"/>
</dbReference>
<dbReference type="InterPro" id="IPR051461">
    <property type="entry name" value="UPF0750_membrane"/>
</dbReference>
<dbReference type="PANTHER" id="PTHR33545">
    <property type="entry name" value="UPF0750 MEMBRANE PROTEIN YITT-RELATED"/>
    <property type="match status" value="1"/>
</dbReference>
<dbReference type="PANTHER" id="PTHR33545:SF9">
    <property type="entry name" value="UPF0750 MEMBRANE PROTEIN YITE"/>
    <property type="match status" value="1"/>
</dbReference>
<name>A0A4Z0GKF7_9BACL</name>
<keyword evidence="2" id="KW-1003">Cell membrane</keyword>
<dbReference type="Pfam" id="PF02588">
    <property type="entry name" value="YitT_membrane"/>
    <property type="match status" value="1"/>
</dbReference>
<keyword evidence="4 6" id="KW-1133">Transmembrane helix</keyword>
<feature type="transmembrane region" description="Helical" evidence="6">
    <location>
        <begin position="163"/>
        <end position="185"/>
    </location>
</feature>
<keyword evidence="9" id="KW-1185">Reference proteome</keyword>
<dbReference type="CDD" id="cd16380">
    <property type="entry name" value="YitT_C"/>
    <property type="match status" value="1"/>
</dbReference>
<dbReference type="OrthoDB" id="1758221at2"/>
<evidence type="ECO:0000256" key="5">
    <source>
        <dbReference type="ARBA" id="ARBA00023136"/>
    </source>
</evidence>
<dbReference type="GO" id="GO:0005886">
    <property type="term" value="C:plasma membrane"/>
    <property type="evidence" value="ECO:0007669"/>
    <property type="project" value="UniProtKB-SubCell"/>
</dbReference>
<dbReference type="AlphaFoldDB" id="A0A4Z0GKF7"/>
<evidence type="ECO:0000256" key="2">
    <source>
        <dbReference type="ARBA" id="ARBA00022475"/>
    </source>
</evidence>
<feature type="transmembrane region" description="Helical" evidence="6">
    <location>
        <begin position="124"/>
        <end position="142"/>
    </location>
</feature>
<evidence type="ECO:0000256" key="4">
    <source>
        <dbReference type="ARBA" id="ARBA00022989"/>
    </source>
</evidence>
<keyword evidence="3 6" id="KW-0812">Transmembrane</keyword>
<dbReference type="EMBL" id="SRJD01000014">
    <property type="protein sequence ID" value="TGA97392.1"/>
    <property type="molecule type" value="Genomic_DNA"/>
</dbReference>
<feature type="transmembrane region" description="Helical" evidence="6">
    <location>
        <begin position="95"/>
        <end position="112"/>
    </location>
</feature>
<organism evidence="8 9">
    <name type="scientific">Sporolactobacillus shoreae</name>
    <dbReference type="NCBI Taxonomy" id="1465501"/>
    <lineage>
        <taxon>Bacteria</taxon>
        <taxon>Bacillati</taxon>
        <taxon>Bacillota</taxon>
        <taxon>Bacilli</taxon>
        <taxon>Bacillales</taxon>
        <taxon>Sporolactobacillaceae</taxon>
        <taxon>Sporolactobacillus</taxon>
    </lineage>
</organism>
<evidence type="ECO:0000259" key="7">
    <source>
        <dbReference type="Pfam" id="PF10035"/>
    </source>
</evidence>
<accession>A0A4Z0GKF7</accession>
<dbReference type="Pfam" id="PF10035">
    <property type="entry name" value="DUF2179"/>
    <property type="match status" value="1"/>
</dbReference>
<dbReference type="RefSeq" id="WP_135349080.1">
    <property type="nucleotide sequence ID" value="NZ_SRJD01000014.1"/>
</dbReference>
<feature type="transmembrane region" description="Helical" evidence="6">
    <location>
        <begin position="69"/>
        <end position="88"/>
    </location>
</feature>
<dbReference type="InterPro" id="IPR019264">
    <property type="entry name" value="DUF2179"/>
</dbReference>
<keyword evidence="5 6" id="KW-0472">Membrane</keyword>
<sequence length="298" mass="32153">MALLWKRDKHATAPRGWRAVVLDYVYIVIGSVILGISFNVFQLPNKIAGGGVSGISIILHYTLGWEPAFVLWGLNIPLFIGGVLILGRSFGYFDYALKTLVGTLFLPLTVYLTSDWPAATNNPLLGALYGGIGVGLGLGIVFRGRGSTGGTALAGQVIQKFTGLSLGLCVSVIDGMIVVTSAFTLSLESALYALICIYLQAKMIDVVQLGFNTEKMALIISDKEEAMRQAILDEIDRGVTRITSQGGYTGDDRPMLMTVVSQGELTHLKQLVKAIDPESFFIITNATEVFGKGFYTRT</sequence>
<evidence type="ECO:0000256" key="6">
    <source>
        <dbReference type="SAM" id="Phobius"/>
    </source>
</evidence>
<dbReference type="InterPro" id="IPR003740">
    <property type="entry name" value="YitT"/>
</dbReference>
<evidence type="ECO:0000256" key="3">
    <source>
        <dbReference type="ARBA" id="ARBA00022692"/>
    </source>
</evidence>
<comment type="subcellular location">
    <subcellularLocation>
        <location evidence="1">Cell membrane</location>
        <topology evidence="1">Multi-pass membrane protein</topology>
    </subcellularLocation>
</comment>
<dbReference type="PIRSF" id="PIRSF006483">
    <property type="entry name" value="Membrane_protein_YitT"/>
    <property type="match status" value="1"/>
</dbReference>
<dbReference type="Proteomes" id="UP000298347">
    <property type="component" value="Unassembled WGS sequence"/>
</dbReference>
<gene>
    <name evidence="8" type="ORF">E4665_12260</name>
</gene>
<comment type="caution">
    <text evidence="8">The sequence shown here is derived from an EMBL/GenBank/DDBJ whole genome shotgun (WGS) entry which is preliminary data.</text>
</comment>